<proteinExistence type="predicted"/>
<comment type="caution">
    <text evidence="4">The sequence shown here is derived from an EMBL/GenBank/DDBJ whole genome shotgun (WGS) entry which is preliminary data.</text>
</comment>
<dbReference type="Gene3D" id="2.60.120.260">
    <property type="entry name" value="Galactose-binding domain-like"/>
    <property type="match status" value="1"/>
</dbReference>
<dbReference type="EMBL" id="PVEO01000005">
    <property type="protein sequence ID" value="PQV48390.1"/>
    <property type="molecule type" value="Genomic_DNA"/>
</dbReference>
<sequence length="451" mass="50312">MILLCLVIFSSCEKNVIGDFDGVAAEPFFPEEEIPQLSDAEKLKKRGIAYTNNKAAWSHKTHELAAHWMYSWGRELKEEIPENVEFVPMFWGKGSVNDTELAKIKQLIDEGKVKYVLGFNEPDGASQANMTVDEAIALWPKLEELGVPLGSPATVGPLNNWMKEFMQKAEELELRIDFVTVHSYGGPNVLSFLNMLKNTYKEYKKPIWITEFAVADWSASSAANNKHSEADVINFMSEALPVLDNLDWIHRYAWFDGFGRAPLAPSALFDADGKITALGEVYAEINPNTEIGPGQDTEFVVVADPNELIENGGFETGQKAPWKGYNNNVLNTSGGANTGNFFGRAGTDDKDGSFFTVAEVEPGKTYTLKYFARWSKPLTQDQPALSFVARNNNGNDLLFQFENKSPIADTWEEVTNEFEIPAGVTQLKIVFWKGATYPALFLDDVSLKLKE</sequence>
<evidence type="ECO:0000313" key="4">
    <source>
        <dbReference type="EMBL" id="PQV48390.1"/>
    </source>
</evidence>
<evidence type="ECO:0000313" key="5">
    <source>
        <dbReference type="Proteomes" id="UP000251545"/>
    </source>
</evidence>
<protein>
    <submittedName>
        <fullName evidence="4">Carbohydrate binding protein</fullName>
    </submittedName>
</protein>
<dbReference type="InterPro" id="IPR008979">
    <property type="entry name" value="Galactose-bd-like_sf"/>
</dbReference>
<dbReference type="InterPro" id="IPR024655">
    <property type="entry name" value="Asl1_glyco_hydro_catalytic"/>
</dbReference>
<evidence type="ECO:0000256" key="1">
    <source>
        <dbReference type="ARBA" id="ARBA00022801"/>
    </source>
</evidence>
<gene>
    <name evidence="4" type="ORF">CLV33_105247</name>
</gene>
<organism evidence="4 5">
    <name type="scientific">Jejuia pallidilutea</name>
    <dbReference type="NCBI Taxonomy" id="504487"/>
    <lineage>
        <taxon>Bacteria</taxon>
        <taxon>Pseudomonadati</taxon>
        <taxon>Bacteroidota</taxon>
        <taxon>Flavobacteriia</taxon>
        <taxon>Flavobacteriales</taxon>
        <taxon>Flavobacteriaceae</taxon>
        <taxon>Jejuia</taxon>
    </lineage>
</organism>
<dbReference type="InterPro" id="IPR003305">
    <property type="entry name" value="CenC_carb-bd"/>
</dbReference>
<feature type="domain" description="Asl1-like glycosyl hydrolase catalytic" evidence="3">
    <location>
        <begin position="47"/>
        <end position="282"/>
    </location>
</feature>
<dbReference type="AlphaFoldDB" id="A0A362X9K9"/>
<feature type="domain" description="CBM-cenC" evidence="2">
    <location>
        <begin position="306"/>
        <end position="434"/>
    </location>
</feature>
<dbReference type="Proteomes" id="UP000251545">
    <property type="component" value="Unassembled WGS sequence"/>
</dbReference>
<dbReference type="Pfam" id="PF11790">
    <property type="entry name" value="Glyco_hydro_cc"/>
    <property type="match status" value="1"/>
</dbReference>
<keyword evidence="1" id="KW-0378">Hydrolase</keyword>
<dbReference type="SUPFAM" id="SSF51445">
    <property type="entry name" value="(Trans)glycosidases"/>
    <property type="match status" value="1"/>
</dbReference>
<dbReference type="PANTHER" id="PTHR34154">
    <property type="entry name" value="ALKALI-SENSITIVE LINKAGE PROTEIN 1"/>
    <property type="match status" value="1"/>
</dbReference>
<dbReference type="Pfam" id="PF02018">
    <property type="entry name" value="CBM_4_9"/>
    <property type="match status" value="1"/>
</dbReference>
<dbReference type="SUPFAM" id="SSF49785">
    <property type="entry name" value="Galactose-binding domain-like"/>
    <property type="match status" value="1"/>
</dbReference>
<dbReference type="GO" id="GO:0071966">
    <property type="term" value="P:fungal-type cell wall polysaccharide metabolic process"/>
    <property type="evidence" value="ECO:0007669"/>
    <property type="project" value="TreeGrafter"/>
</dbReference>
<dbReference type="InterPro" id="IPR053183">
    <property type="entry name" value="ASL1"/>
</dbReference>
<name>A0A362X9K9_9FLAO</name>
<dbReference type="InterPro" id="IPR017853">
    <property type="entry name" value="GH"/>
</dbReference>
<dbReference type="Gene3D" id="3.20.20.80">
    <property type="entry name" value="Glycosidases"/>
    <property type="match status" value="1"/>
</dbReference>
<reference evidence="4 5" key="1">
    <citation type="submission" date="2018-02" db="EMBL/GenBank/DDBJ databases">
        <title>Genomic Encyclopedia of Archaeal and Bacterial Type Strains, Phase II (KMG-II): from individual species to whole genera.</title>
        <authorList>
            <person name="Goeker M."/>
        </authorList>
    </citation>
    <scope>NUCLEOTIDE SEQUENCE [LARGE SCALE GENOMIC DNA]</scope>
    <source>
        <strain evidence="4 5">DSM 21165</strain>
    </source>
</reference>
<accession>A0A362X9K9</accession>
<dbReference type="PANTHER" id="PTHR34154:SF3">
    <property type="entry name" value="ALKALI-SENSITIVE LINKAGE PROTEIN 1"/>
    <property type="match status" value="1"/>
</dbReference>
<dbReference type="GO" id="GO:0016798">
    <property type="term" value="F:hydrolase activity, acting on glycosyl bonds"/>
    <property type="evidence" value="ECO:0007669"/>
    <property type="project" value="InterPro"/>
</dbReference>
<evidence type="ECO:0000259" key="2">
    <source>
        <dbReference type="Pfam" id="PF02018"/>
    </source>
</evidence>
<evidence type="ECO:0000259" key="3">
    <source>
        <dbReference type="Pfam" id="PF11790"/>
    </source>
</evidence>